<keyword evidence="1" id="KW-0479">Metal-binding</keyword>
<feature type="compositionally biased region" description="Low complexity" evidence="6">
    <location>
        <begin position="50"/>
        <end position="87"/>
    </location>
</feature>
<evidence type="ECO:0000256" key="2">
    <source>
        <dbReference type="ARBA" id="ARBA00022771"/>
    </source>
</evidence>
<dbReference type="EMBL" id="LNFP01000217">
    <property type="protein sequence ID" value="KUF95597.1"/>
    <property type="molecule type" value="Genomic_DNA"/>
</dbReference>
<dbReference type="Pfam" id="PF01363">
    <property type="entry name" value="FYVE"/>
    <property type="match status" value="1"/>
</dbReference>
<dbReference type="InterPro" id="IPR000306">
    <property type="entry name" value="Znf_FYVE"/>
</dbReference>
<accession>A0A0W8DGV8</accession>
<dbReference type="Gene3D" id="3.30.710.10">
    <property type="entry name" value="Potassium Channel Kv1.1, Chain A"/>
    <property type="match status" value="1"/>
</dbReference>
<dbReference type="GO" id="GO:0004029">
    <property type="term" value="F:aldehyde dehydrogenase (NAD+) activity"/>
    <property type="evidence" value="ECO:0007669"/>
    <property type="project" value="TreeGrafter"/>
</dbReference>
<dbReference type="InterPro" id="IPR011333">
    <property type="entry name" value="SKP1/BTB/POZ_sf"/>
</dbReference>
<comment type="caution">
    <text evidence="9">The sequence shown here is derived from an EMBL/GenBank/DDBJ whole genome shotgun (WGS) entry which is preliminary data.</text>
</comment>
<evidence type="ECO:0000256" key="5">
    <source>
        <dbReference type="PROSITE-ProRule" id="PRU00259"/>
    </source>
</evidence>
<dbReference type="InterPro" id="IPR000210">
    <property type="entry name" value="BTB/POZ_dom"/>
</dbReference>
<protein>
    <submittedName>
        <fullName evidence="9">Multidrug resistance protein ABC superfamily</fullName>
    </submittedName>
</protein>
<feature type="domain" description="BTB" evidence="7">
    <location>
        <begin position="590"/>
        <end position="659"/>
    </location>
</feature>
<evidence type="ECO:0000259" key="7">
    <source>
        <dbReference type="PROSITE" id="PS50097"/>
    </source>
</evidence>
<feature type="compositionally biased region" description="Polar residues" evidence="6">
    <location>
        <begin position="15"/>
        <end position="24"/>
    </location>
</feature>
<gene>
    <name evidence="9" type="ORF">AM588_10005921</name>
</gene>
<dbReference type="PROSITE" id="PS50176">
    <property type="entry name" value="ARM_REPEAT"/>
    <property type="match status" value="1"/>
</dbReference>
<dbReference type="SMART" id="SM00225">
    <property type="entry name" value="BTB"/>
    <property type="match status" value="1"/>
</dbReference>
<dbReference type="Gene3D" id="1.25.10.10">
    <property type="entry name" value="Leucine-rich Repeat Variant"/>
    <property type="match status" value="1"/>
</dbReference>
<dbReference type="GO" id="GO:0008270">
    <property type="term" value="F:zinc ion binding"/>
    <property type="evidence" value="ECO:0007669"/>
    <property type="project" value="UniProtKB-KW"/>
</dbReference>
<dbReference type="InterPro" id="IPR000225">
    <property type="entry name" value="Armadillo"/>
</dbReference>
<evidence type="ECO:0000256" key="4">
    <source>
        <dbReference type="PROSITE-ProRule" id="PRU00091"/>
    </source>
</evidence>
<keyword evidence="2 4" id="KW-0863">Zinc-finger</keyword>
<dbReference type="Gene3D" id="1.25.40.420">
    <property type="match status" value="1"/>
</dbReference>
<dbReference type="InterPro" id="IPR011989">
    <property type="entry name" value="ARM-like"/>
</dbReference>
<dbReference type="PROSITE" id="PS50097">
    <property type="entry name" value="BTB"/>
    <property type="match status" value="1"/>
</dbReference>
<dbReference type="InterPro" id="IPR013083">
    <property type="entry name" value="Znf_RING/FYVE/PHD"/>
</dbReference>
<organism evidence="9 10">
    <name type="scientific">Phytophthora nicotianae</name>
    <name type="common">Potato buckeye rot agent</name>
    <name type="synonym">Phytophthora parasitica</name>
    <dbReference type="NCBI Taxonomy" id="4792"/>
    <lineage>
        <taxon>Eukaryota</taxon>
        <taxon>Sar</taxon>
        <taxon>Stramenopiles</taxon>
        <taxon>Oomycota</taxon>
        <taxon>Peronosporomycetes</taxon>
        <taxon>Peronosporales</taxon>
        <taxon>Peronosporaceae</taxon>
        <taxon>Phytophthora</taxon>
    </lineage>
</organism>
<evidence type="ECO:0000256" key="1">
    <source>
        <dbReference type="ARBA" id="ARBA00022723"/>
    </source>
</evidence>
<dbReference type="SUPFAM" id="SSF51735">
    <property type="entry name" value="NAD(P)-binding Rossmann-fold domains"/>
    <property type="match status" value="1"/>
</dbReference>
<dbReference type="Pfam" id="PF00651">
    <property type="entry name" value="BTB"/>
    <property type="match status" value="1"/>
</dbReference>
<dbReference type="CDD" id="cd14733">
    <property type="entry name" value="BACK"/>
    <property type="match status" value="1"/>
</dbReference>
<dbReference type="GO" id="GO:0005737">
    <property type="term" value="C:cytoplasm"/>
    <property type="evidence" value="ECO:0007669"/>
    <property type="project" value="TreeGrafter"/>
</dbReference>
<reference evidence="9 10" key="1">
    <citation type="submission" date="2015-11" db="EMBL/GenBank/DDBJ databases">
        <title>Genomes and virulence difference between two physiological races of Phytophthora nicotianae.</title>
        <authorList>
            <person name="Liu H."/>
            <person name="Ma X."/>
            <person name="Yu H."/>
            <person name="Fang D."/>
            <person name="Li Y."/>
            <person name="Wang X."/>
            <person name="Wang W."/>
            <person name="Dong Y."/>
            <person name="Xiao B."/>
        </authorList>
    </citation>
    <scope>NUCLEOTIDE SEQUENCE [LARGE SCALE GENOMIC DNA]</scope>
    <source>
        <strain evidence="10">race 1</strain>
    </source>
</reference>
<dbReference type="InterPro" id="IPR036291">
    <property type="entry name" value="NAD(P)-bd_dom_sf"/>
</dbReference>
<dbReference type="Gene3D" id="3.40.50.720">
    <property type="entry name" value="NAD(P)-binding Rossmann-like Domain"/>
    <property type="match status" value="2"/>
</dbReference>
<evidence type="ECO:0000256" key="3">
    <source>
        <dbReference type="ARBA" id="ARBA00022833"/>
    </source>
</evidence>
<dbReference type="SMART" id="SM00064">
    <property type="entry name" value="FYVE"/>
    <property type="match status" value="1"/>
</dbReference>
<dbReference type="PANTHER" id="PTHR48079">
    <property type="entry name" value="PROTEIN YEEZ"/>
    <property type="match status" value="1"/>
</dbReference>
<feature type="region of interest" description="Disordered" evidence="6">
    <location>
        <begin position="1"/>
        <end position="89"/>
    </location>
</feature>
<evidence type="ECO:0000259" key="8">
    <source>
        <dbReference type="PROSITE" id="PS50178"/>
    </source>
</evidence>
<evidence type="ECO:0000313" key="10">
    <source>
        <dbReference type="Proteomes" id="UP000054636"/>
    </source>
</evidence>
<dbReference type="PROSITE" id="PS50178">
    <property type="entry name" value="ZF_FYVE"/>
    <property type="match status" value="1"/>
</dbReference>
<feature type="region of interest" description="Disordered" evidence="6">
    <location>
        <begin position="768"/>
        <end position="793"/>
    </location>
</feature>
<keyword evidence="3" id="KW-0862">Zinc</keyword>
<feature type="compositionally biased region" description="Acidic residues" evidence="6">
    <location>
        <begin position="771"/>
        <end position="788"/>
    </location>
</feature>
<feature type="domain" description="FYVE-type" evidence="8">
    <location>
        <begin position="372"/>
        <end position="427"/>
    </location>
</feature>
<evidence type="ECO:0000313" key="9">
    <source>
        <dbReference type="EMBL" id="KUF95597.1"/>
    </source>
</evidence>
<dbReference type="InterPro" id="IPR016024">
    <property type="entry name" value="ARM-type_fold"/>
</dbReference>
<dbReference type="InterPro" id="IPR051783">
    <property type="entry name" value="NAD(P)-dependent_oxidoreduct"/>
</dbReference>
<evidence type="ECO:0000256" key="6">
    <source>
        <dbReference type="SAM" id="MobiDB-lite"/>
    </source>
</evidence>
<sequence>MLFGSQYDEDGGTDHSGSSTTPPQSVRKKKSAVSSRKGKTSSRRDKTRPSMAGAASAVIAAGQSSPTRSFDSTNSSSASSMSYFPSNQRNGGTSNFNYSSFGDTSVTGNGNGIATVNTPTLVSKTRRRVSKKKAERIKKPKRPVDRQCMYPSVWKQLQFRKKIVQLASNLSEKPICVTGVDGFLASWIVCELLNRGYRVRGTVQNGKDDISGLLQLPNASKNFSVVETSLLTPEACDMAVQGAMIDVRDCAVAHIAALENNDARGRYICVNRSVWMKEIVEILSNNGYSGRDLPWRVGLPRWVGRLPAYSIQLGQVGASLYAYDPTSVRSSPYLGDKLVEHLNVRFRTVDSTLVESANDLLKWGLIKPWAEDHEALECGCCHNPFTFYRRKHHCRECGVIICNDCSMSRAVVEGTEGRARLCDKCVKGSIPDLLELLRDEDPDKKRTAVVALESLMENPLNHDYVTRFGGIVLLMDAIHHPDESISSHAAGALCALSLSVASTLQMVLEGAVLQMLEVEETLKEVPTLLSEGLLSVLYHMLQSTAEFPRCAAAHAIKHLVPAGYDPDVTIDVPPYVVDDHEELFLNSSLSDLQFLVKGHIAPINAHKVVLFFRNSYFKNMVRFGTATSQTAVIEVDNCSYEVFSILLRFLYTGKVDITADVAEELLRASSFYCVYELQKRTEAFLSGQICVENVVDLLTLSEECNADDLKKNCVPFLMRHIHEVVRLPAFEEHRVRSSEEVLKALTNMLGPEWEVSYAKFKKSIGIKDKDKEDEEPVEAEKTDEEDEPQPTVHQVNEIQEAPLSPRFLLSPVPPPSFSGNTSAFATESPRLNTVGEDKLTEGIQFMKTFGNEDVLFRRARNISEDFSEGLSEGVC</sequence>
<dbReference type="Proteomes" id="UP000054636">
    <property type="component" value="Unassembled WGS sequence"/>
</dbReference>
<feature type="repeat" description="ARM" evidence="5">
    <location>
        <begin position="428"/>
        <end position="470"/>
    </location>
</feature>
<dbReference type="SUPFAM" id="SSF57903">
    <property type="entry name" value="FYVE/PHD zinc finger"/>
    <property type="match status" value="1"/>
</dbReference>
<dbReference type="SUPFAM" id="SSF48371">
    <property type="entry name" value="ARM repeat"/>
    <property type="match status" value="1"/>
</dbReference>
<dbReference type="SUPFAM" id="SSF54695">
    <property type="entry name" value="POZ domain"/>
    <property type="match status" value="1"/>
</dbReference>
<dbReference type="InterPro" id="IPR011011">
    <property type="entry name" value="Znf_FYVE_PHD"/>
</dbReference>
<dbReference type="AlphaFoldDB" id="A0A0W8DGV8"/>
<dbReference type="InterPro" id="IPR017455">
    <property type="entry name" value="Znf_FYVE-rel"/>
</dbReference>
<name>A0A0W8DGV8_PHYNI</name>
<dbReference type="PANTHER" id="PTHR48079:SF6">
    <property type="entry name" value="NAD(P)-BINDING DOMAIN-CONTAINING PROTEIN-RELATED"/>
    <property type="match status" value="1"/>
</dbReference>
<proteinExistence type="predicted"/>
<dbReference type="Gene3D" id="3.30.40.10">
    <property type="entry name" value="Zinc/RING finger domain, C3HC4 (zinc finger)"/>
    <property type="match status" value="1"/>
</dbReference>
<feature type="compositionally biased region" description="Basic residues" evidence="6">
    <location>
        <begin position="26"/>
        <end position="41"/>
    </location>
</feature>